<evidence type="ECO:0000313" key="12">
    <source>
        <dbReference type="EMBL" id="SFP49287.1"/>
    </source>
</evidence>
<dbReference type="NCBIfam" id="NF002991">
    <property type="entry name" value="PRK03739.1"/>
    <property type="match status" value="1"/>
</dbReference>
<dbReference type="Pfam" id="PF00682">
    <property type="entry name" value="HMGL-like"/>
    <property type="match status" value="1"/>
</dbReference>
<dbReference type="GO" id="GO:0009098">
    <property type="term" value="P:L-leucine biosynthetic process"/>
    <property type="evidence" value="ECO:0007669"/>
    <property type="project" value="UniProtKB-UniRule"/>
</dbReference>
<keyword evidence="7 10" id="KW-0808">Transferase</keyword>
<dbReference type="HAMAP" id="MF_00572">
    <property type="entry name" value="LeuA_type2"/>
    <property type="match status" value="1"/>
</dbReference>
<dbReference type="PROSITE" id="PS50991">
    <property type="entry name" value="PYR_CT"/>
    <property type="match status" value="1"/>
</dbReference>
<evidence type="ECO:0000256" key="2">
    <source>
        <dbReference type="ARBA" id="ARBA00004689"/>
    </source>
</evidence>
<dbReference type="InterPro" id="IPR036230">
    <property type="entry name" value="LeuA_allosteric_dom_sf"/>
</dbReference>
<dbReference type="GO" id="GO:0003985">
    <property type="term" value="F:acetyl-CoA C-acetyltransferase activity"/>
    <property type="evidence" value="ECO:0007669"/>
    <property type="project" value="UniProtKB-UniRule"/>
</dbReference>
<dbReference type="PANTHER" id="PTHR46911">
    <property type="match status" value="1"/>
</dbReference>
<feature type="binding site" evidence="10">
    <location>
        <position position="40"/>
    </location>
    <ligand>
        <name>Mg(2+)</name>
        <dbReference type="ChEBI" id="CHEBI:18420"/>
    </ligand>
</feature>
<protein>
    <recommendedName>
        <fullName evidence="4 10">2-isopropylmalate synthase</fullName>
        <ecNumber evidence="4 10">2.3.3.13</ecNumber>
    </recommendedName>
    <alternativeName>
        <fullName evidence="10">Alpha-IPM synthase</fullName>
    </alternativeName>
    <alternativeName>
        <fullName evidence="10">Alpha-isopropylmalate synthase</fullName>
    </alternativeName>
</protein>
<keyword evidence="6 10" id="KW-0028">Amino-acid biosynthesis</keyword>
<evidence type="ECO:0000256" key="1">
    <source>
        <dbReference type="ARBA" id="ARBA00000064"/>
    </source>
</evidence>
<dbReference type="EC" id="2.3.3.13" evidence="4 10"/>
<dbReference type="NCBIfam" id="TIGR00970">
    <property type="entry name" value="leuA_yeast"/>
    <property type="match status" value="1"/>
</dbReference>
<keyword evidence="5 10" id="KW-0432">Leucine biosynthesis</keyword>
<dbReference type="Pfam" id="PF22615">
    <property type="entry name" value="IPMS_D2"/>
    <property type="match status" value="1"/>
</dbReference>
<proteinExistence type="inferred from homology"/>
<evidence type="ECO:0000256" key="8">
    <source>
        <dbReference type="ARBA" id="ARBA00022723"/>
    </source>
</evidence>
<comment type="cofactor">
    <cofactor evidence="10">
        <name>Mg(2+)</name>
        <dbReference type="ChEBI" id="CHEBI:18420"/>
    </cofactor>
</comment>
<reference evidence="12 13" key="1">
    <citation type="submission" date="2016-10" db="EMBL/GenBank/DDBJ databases">
        <authorList>
            <person name="de Groot N.N."/>
        </authorList>
    </citation>
    <scope>NUCLEOTIDE SEQUENCE [LARGE SCALE GENOMIC DNA]</scope>
    <source>
        <strain evidence="12 13">CGMCC 1.9113</strain>
    </source>
</reference>
<accession>A0A1I5QT88</accession>
<comment type="function">
    <text evidence="10">Catalyzes the condensation of the acetyl group of acetyl-CoA with 3-methyl-2-oxobutanoate (2-ketoisovalerate) to form 3-carboxy-3-hydroxy-4-methylpentanoate (2-isopropylmalate).</text>
</comment>
<dbReference type="SUPFAM" id="SSF110921">
    <property type="entry name" value="2-isopropylmalate synthase LeuA, allosteric (dimerisation) domain"/>
    <property type="match status" value="1"/>
</dbReference>
<comment type="subcellular location">
    <subcellularLocation>
        <location evidence="10">Cytoplasm</location>
    </subcellularLocation>
</comment>
<dbReference type="Pfam" id="PF08502">
    <property type="entry name" value="LeuA_dimer"/>
    <property type="match status" value="1"/>
</dbReference>
<dbReference type="UniPathway" id="UPA00048">
    <property type="reaction ID" value="UER00070"/>
</dbReference>
<evidence type="ECO:0000256" key="10">
    <source>
        <dbReference type="HAMAP-Rule" id="MF_00572"/>
    </source>
</evidence>
<keyword evidence="8 10" id="KW-0479">Metal-binding</keyword>
<dbReference type="InterPro" id="IPR039371">
    <property type="entry name" value="LeuA_N_DRE-TIM"/>
</dbReference>
<dbReference type="GO" id="GO:0000287">
    <property type="term" value="F:magnesium ion binding"/>
    <property type="evidence" value="ECO:0007669"/>
    <property type="project" value="UniProtKB-UniRule"/>
</dbReference>
<dbReference type="SMART" id="SM00917">
    <property type="entry name" value="LeuA_dimer"/>
    <property type="match status" value="1"/>
</dbReference>
<dbReference type="InterPro" id="IPR013709">
    <property type="entry name" value="2-isopropylmalate_synth_dimer"/>
</dbReference>
<name>A0A1I5QT88_9SPHN</name>
<keyword evidence="10" id="KW-0460">Magnesium</keyword>
<dbReference type="GO" id="GO:0003852">
    <property type="term" value="F:2-isopropylmalate synthase activity"/>
    <property type="evidence" value="ECO:0007669"/>
    <property type="project" value="UniProtKB-UniRule"/>
</dbReference>
<evidence type="ECO:0000256" key="6">
    <source>
        <dbReference type="ARBA" id="ARBA00022605"/>
    </source>
</evidence>
<feature type="region of interest" description="Regulatory domain" evidence="10">
    <location>
        <begin position="439"/>
        <end position="551"/>
    </location>
</feature>
<dbReference type="InterPro" id="IPR013785">
    <property type="entry name" value="Aldolase_TIM"/>
</dbReference>
<feature type="binding site" evidence="10">
    <location>
        <position position="244"/>
    </location>
    <ligand>
        <name>Mg(2+)</name>
        <dbReference type="ChEBI" id="CHEBI:18420"/>
    </ligand>
</feature>
<dbReference type="InterPro" id="IPR000891">
    <property type="entry name" value="PYR_CT"/>
</dbReference>
<evidence type="ECO:0000256" key="5">
    <source>
        <dbReference type="ARBA" id="ARBA00022430"/>
    </source>
</evidence>
<evidence type="ECO:0000259" key="11">
    <source>
        <dbReference type="PROSITE" id="PS50991"/>
    </source>
</evidence>
<comment type="similarity">
    <text evidence="3 10">Belongs to the alpha-IPM synthase/homocitrate synthase family. LeuA type 2 subfamily.</text>
</comment>
<comment type="pathway">
    <text evidence="2 10">Amino-acid biosynthesis; L-leucine biosynthesis; L-leucine from 3-methyl-2-oxobutanoate: step 1/4.</text>
</comment>
<dbReference type="SUPFAM" id="SSF89000">
    <property type="entry name" value="post-HMGL domain-like"/>
    <property type="match status" value="1"/>
</dbReference>
<evidence type="ECO:0000256" key="3">
    <source>
        <dbReference type="ARBA" id="ARBA00009767"/>
    </source>
</evidence>
<keyword evidence="13" id="KW-1185">Reference proteome</keyword>
<feature type="binding site" evidence="10">
    <location>
        <position position="246"/>
    </location>
    <ligand>
        <name>Mg(2+)</name>
        <dbReference type="ChEBI" id="CHEBI:18420"/>
    </ligand>
</feature>
<dbReference type="Gene3D" id="3.30.160.270">
    <property type="match status" value="1"/>
</dbReference>
<dbReference type="EMBL" id="FOXP01000002">
    <property type="protein sequence ID" value="SFP49287.1"/>
    <property type="molecule type" value="Genomic_DNA"/>
</dbReference>
<dbReference type="RefSeq" id="WP_093331411.1">
    <property type="nucleotide sequence ID" value="NZ_FOXP01000002.1"/>
</dbReference>
<feature type="binding site" evidence="10">
    <location>
        <position position="280"/>
    </location>
    <ligand>
        <name>Mg(2+)</name>
        <dbReference type="ChEBI" id="CHEBI:18420"/>
    </ligand>
</feature>
<dbReference type="InterPro" id="IPR002034">
    <property type="entry name" value="AIPM/Hcit_synth_CS"/>
</dbReference>
<dbReference type="SUPFAM" id="SSF51569">
    <property type="entry name" value="Aldolase"/>
    <property type="match status" value="1"/>
</dbReference>
<evidence type="ECO:0000313" key="13">
    <source>
        <dbReference type="Proteomes" id="UP000199586"/>
    </source>
</evidence>
<evidence type="ECO:0000256" key="9">
    <source>
        <dbReference type="ARBA" id="ARBA00023304"/>
    </source>
</evidence>
<keyword evidence="10" id="KW-0963">Cytoplasm</keyword>
<comment type="subunit">
    <text evidence="10">Homodimer.</text>
</comment>
<dbReference type="GO" id="GO:0005737">
    <property type="term" value="C:cytoplasm"/>
    <property type="evidence" value="ECO:0007669"/>
    <property type="project" value="UniProtKB-SubCell"/>
</dbReference>
<gene>
    <name evidence="10" type="primary">leuA</name>
    <name evidence="12" type="ORF">SAMN04488241_102260</name>
</gene>
<dbReference type="InterPro" id="IPR054692">
    <property type="entry name" value="LeuA-like_post-cat"/>
</dbReference>
<dbReference type="AlphaFoldDB" id="A0A1I5QT88"/>
<evidence type="ECO:0000256" key="4">
    <source>
        <dbReference type="ARBA" id="ARBA00012973"/>
    </source>
</evidence>
<dbReference type="STRING" id="634430.SAMN04488241_102260"/>
<dbReference type="OrthoDB" id="9803573at2"/>
<comment type="catalytic activity">
    <reaction evidence="1 10">
        <text>3-methyl-2-oxobutanoate + acetyl-CoA + H2O = (2S)-2-isopropylmalate + CoA + H(+)</text>
        <dbReference type="Rhea" id="RHEA:21524"/>
        <dbReference type="ChEBI" id="CHEBI:1178"/>
        <dbReference type="ChEBI" id="CHEBI:11851"/>
        <dbReference type="ChEBI" id="CHEBI:15377"/>
        <dbReference type="ChEBI" id="CHEBI:15378"/>
        <dbReference type="ChEBI" id="CHEBI:57287"/>
        <dbReference type="ChEBI" id="CHEBI:57288"/>
        <dbReference type="EC" id="2.3.3.13"/>
    </reaction>
</comment>
<dbReference type="CDD" id="cd07942">
    <property type="entry name" value="DRE_TIM_LeuA"/>
    <property type="match status" value="1"/>
</dbReference>
<dbReference type="PROSITE" id="PS00815">
    <property type="entry name" value="AIPM_HOMOCIT_SYNTH_1"/>
    <property type="match status" value="1"/>
</dbReference>
<dbReference type="InterPro" id="IPR005668">
    <property type="entry name" value="IPM_Synthase"/>
</dbReference>
<organism evidence="12 13">
    <name type="scientific">Sphingomonas rubra</name>
    <dbReference type="NCBI Taxonomy" id="634430"/>
    <lineage>
        <taxon>Bacteria</taxon>
        <taxon>Pseudomonadati</taxon>
        <taxon>Pseudomonadota</taxon>
        <taxon>Alphaproteobacteria</taxon>
        <taxon>Sphingomonadales</taxon>
        <taxon>Sphingomonadaceae</taxon>
        <taxon>Sphingomonas</taxon>
    </lineage>
</organism>
<feature type="domain" description="Pyruvate carboxyltransferase" evidence="11">
    <location>
        <begin position="31"/>
        <end position="305"/>
    </location>
</feature>
<evidence type="ECO:0000256" key="7">
    <source>
        <dbReference type="ARBA" id="ARBA00022679"/>
    </source>
</evidence>
<dbReference type="Gene3D" id="3.20.20.70">
    <property type="entry name" value="Aldolase class I"/>
    <property type="match status" value="1"/>
</dbReference>
<dbReference type="PANTHER" id="PTHR46911:SF1">
    <property type="entry name" value="2-ISOPROPYLMALATE SYNTHASE"/>
    <property type="match status" value="1"/>
</dbReference>
<sequence>MLRDPSVKYRPFTPIALPDRQWPGRTITRAPRWLSTDLRDGNQALIDPMDAEKKRRFFDLLVRVGLKEIEVGFPSAGATEFDFIAGLIRGGHVPDDVTIQVLTQSRRDLIETSFASLDGARAAIVHVYNAVSPAWRRIVFGMTRPEIKAIAVEGAKILRDEAARRPDTDWTFQYSPETFSTAEVDFSVEVCAAVMDVLRPTPEHPIILNLPATVECATPNVYADQVELFCRMLPDRDAAVISIHTHNDRGTGVAAAELGLMAGADRVEGCLLGNGERTGNCDLVTVALNLYTQGVDPDLDLADIDEVVNTVQYCTNIPVHPRTPYAGDLVFTAFSGSHQDAIKKGFAARQAQNDEMWEVPYLPIDPADLGRSYEAVIRVNSQSGKGGVAWVIEQDRGLKLPKRLQADFSAHVQALADETSRELGAADIWGRFEATYLPSPDDRFVLRDYEETGTIGDRLFVGRVAVDGEERSIAGRGNGLISGVIAALGETGSALDVIDYNEHAIGHGADAQAAAYVECRTADGRTVFGVGLDTDVATASVRAVLSAANRA</sequence>
<dbReference type="PROSITE" id="PS00816">
    <property type="entry name" value="AIPM_HOMOCIT_SYNTH_2"/>
    <property type="match status" value="1"/>
</dbReference>
<dbReference type="Proteomes" id="UP000199586">
    <property type="component" value="Unassembled WGS sequence"/>
</dbReference>
<keyword evidence="9 10" id="KW-0100">Branched-chain amino acid biosynthesis</keyword>